<name>A0ABQ9EX36_TEGGR</name>
<comment type="caution">
    <text evidence="5">The sequence shown here is derived from an EMBL/GenBank/DDBJ whole genome shotgun (WGS) entry which is preliminary data.</text>
</comment>
<accession>A0ABQ9EX36</accession>
<evidence type="ECO:0000256" key="3">
    <source>
        <dbReference type="SAM" id="MobiDB-lite"/>
    </source>
</evidence>
<dbReference type="PANTHER" id="PTHR23048">
    <property type="entry name" value="MYOSIN LIGHT CHAIN 1, 3"/>
    <property type="match status" value="1"/>
</dbReference>
<evidence type="ECO:0000256" key="2">
    <source>
        <dbReference type="ARBA" id="ARBA00022837"/>
    </source>
</evidence>
<feature type="domain" description="EF-hand" evidence="4">
    <location>
        <begin position="109"/>
        <end position="144"/>
    </location>
</feature>
<evidence type="ECO:0000256" key="1">
    <source>
        <dbReference type="ARBA" id="ARBA00022737"/>
    </source>
</evidence>
<dbReference type="PANTHER" id="PTHR23048:SF0">
    <property type="entry name" value="CALMODULIN LIKE 3"/>
    <property type="match status" value="1"/>
</dbReference>
<dbReference type="Proteomes" id="UP001217089">
    <property type="component" value="Unassembled WGS sequence"/>
</dbReference>
<evidence type="ECO:0000313" key="6">
    <source>
        <dbReference type="Proteomes" id="UP001217089"/>
    </source>
</evidence>
<keyword evidence="2" id="KW-0106">Calcium</keyword>
<dbReference type="InterPro" id="IPR050230">
    <property type="entry name" value="CALM/Myosin/TropC-like"/>
</dbReference>
<proteinExistence type="predicted"/>
<dbReference type="SMART" id="SM00054">
    <property type="entry name" value="EFh"/>
    <property type="match status" value="4"/>
</dbReference>
<protein>
    <recommendedName>
        <fullName evidence="4">EF-hand domain-containing protein</fullName>
    </recommendedName>
</protein>
<dbReference type="SUPFAM" id="SSF47473">
    <property type="entry name" value="EF-hand"/>
    <property type="match status" value="1"/>
</dbReference>
<dbReference type="Gene3D" id="1.10.238.10">
    <property type="entry name" value="EF-hand"/>
    <property type="match status" value="2"/>
</dbReference>
<dbReference type="PROSITE" id="PS50222">
    <property type="entry name" value="EF_HAND_2"/>
    <property type="match status" value="4"/>
</dbReference>
<keyword evidence="6" id="KW-1185">Reference proteome</keyword>
<feature type="domain" description="EF-hand" evidence="4">
    <location>
        <begin position="37"/>
        <end position="72"/>
    </location>
</feature>
<gene>
    <name evidence="5" type="ORF">KUTeg_013224</name>
</gene>
<dbReference type="CDD" id="cd00051">
    <property type="entry name" value="EFh"/>
    <property type="match status" value="2"/>
</dbReference>
<keyword evidence="1" id="KW-0677">Repeat</keyword>
<organism evidence="5 6">
    <name type="scientific">Tegillarca granosa</name>
    <name type="common">Malaysian cockle</name>
    <name type="synonym">Anadara granosa</name>
    <dbReference type="NCBI Taxonomy" id="220873"/>
    <lineage>
        <taxon>Eukaryota</taxon>
        <taxon>Metazoa</taxon>
        <taxon>Spiralia</taxon>
        <taxon>Lophotrochozoa</taxon>
        <taxon>Mollusca</taxon>
        <taxon>Bivalvia</taxon>
        <taxon>Autobranchia</taxon>
        <taxon>Pteriomorphia</taxon>
        <taxon>Arcoida</taxon>
        <taxon>Arcoidea</taxon>
        <taxon>Arcidae</taxon>
        <taxon>Tegillarca</taxon>
    </lineage>
</organism>
<evidence type="ECO:0000259" key="4">
    <source>
        <dbReference type="PROSITE" id="PS50222"/>
    </source>
</evidence>
<dbReference type="Pfam" id="PF13499">
    <property type="entry name" value="EF-hand_7"/>
    <property type="match status" value="2"/>
</dbReference>
<feature type="domain" description="EF-hand" evidence="4">
    <location>
        <begin position="1"/>
        <end position="36"/>
    </location>
</feature>
<dbReference type="InterPro" id="IPR018247">
    <property type="entry name" value="EF_Hand_1_Ca_BS"/>
</dbReference>
<dbReference type="InterPro" id="IPR002048">
    <property type="entry name" value="EF_hand_dom"/>
</dbReference>
<feature type="domain" description="EF-hand" evidence="4">
    <location>
        <begin position="73"/>
        <end position="108"/>
    </location>
</feature>
<evidence type="ECO:0000313" key="5">
    <source>
        <dbReference type="EMBL" id="KAJ8308350.1"/>
    </source>
</evidence>
<sequence>MNFNEYREAFKVFDKNGDGSITKKELKAAMMALGHVPTDDDLQHIIDEVDSNGNGVIEFEEFIQIMLKKLEKGTVDRLREAFRVFDKDGNGLISSEELRNAMINLGEKMTEEEADEMVAAADSNGDGFIDYKGCIIFVTMMVNGEHSLECFKTSIGYQYTHKSHFSLKHLMQLTPESSRSDCSDRSIQIQDEDNKAMS</sequence>
<dbReference type="InterPro" id="IPR011992">
    <property type="entry name" value="EF-hand-dom_pair"/>
</dbReference>
<reference evidence="5 6" key="1">
    <citation type="submission" date="2022-12" db="EMBL/GenBank/DDBJ databases">
        <title>Chromosome-level genome of Tegillarca granosa.</title>
        <authorList>
            <person name="Kim J."/>
        </authorList>
    </citation>
    <scope>NUCLEOTIDE SEQUENCE [LARGE SCALE GENOMIC DNA]</scope>
    <source>
        <strain evidence="5">Teg-2019</strain>
        <tissue evidence="5">Adductor muscle</tissue>
    </source>
</reference>
<dbReference type="EMBL" id="JARBDR010000657">
    <property type="protein sequence ID" value="KAJ8308350.1"/>
    <property type="molecule type" value="Genomic_DNA"/>
</dbReference>
<dbReference type="PROSITE" id="PS00018">
    <property type="entry name" value="EF_HAND_1"/>
    <property type="match status" value="3"/>
</dbReference>
<feature type="region of interest" description="Disordered" evidence="3">
    <location>
        <begin position="176"/>
        <end position="198"/>
    </location>
</feature>